<evidence type="ECO:0000259" key="2">
    <source>
        <dbReference type="Pfam" id="PF01048"/>
    </source>
</evidence>
<dbReference type="EMBL" id="PXOA01000278">
    <property type="protein sequence ID" value="RFU77493.1"/>
    <property type="molecule type" value="Genomic_DNA"/>
</dbReference>
<dbReference type="GO" id="GO:0003824">
    <property type="term" value="F:catalytic activity"/>
    <property type="evidence" value="ECO:0007669"/>
    <property type="project" value="InterPro"/>
</dbReference>
<organism evidence="3 4">
    <name type="scientific">Trichoderma arundinaceum</name>
    <dbReference type="NCBI Taxonomy" id="490622"/>
    <lineage>
        <taxon>Eukaryota</taxon>
        <taxon>Fungi</taxon>
        <taxon>Dikarya</taxon>
        <taxon>Ascomycota</taxon>
        <taxon>Pezizomycotina</taxon>
        <taxon>Sordariomycetes</taxon>
        <taxon>Hypocreomycetidae</taxon>
        <taxon>Hypocreales</taxon>
        <taxon>Hypocreaceae</taxon>
        <taxon>Trichoderma</taxon>
    </lineage>
</organism>
<gene>
    <name evidence="3" type="ORF">TARUN_4707</name>
</gene>
<feature type="domain" description="Nucleoside phosphorylase" evidence="2">
    <location>
        <begin position="35"/>
        <end position="331"/>
    </location>
</feature>
<dbReference type="PANTHER" id="PTHR46082:SF11">
    <property type="entry name" value="AAA+ ATPASE DOMAIN-CONTAINING PROTEIN-RELATED"/>
    <property type="match status" value="1"/>
</dbReference>
<evidence type="ECO:0000313" key="4">
    <source>
        <dbReference type="Proteomes" id="UP000266272"/>
    </source>
</evidence>
<reference evidence="3 4" key="1">
    <citation type="journal article" date="2018" name="PLoS Pathog.">
        <title>Evolution of structural diversity of trichothecenes, a family of toxins produced by plant pathogenic and entomopathogenic fungi.</title>
        <authorList>
            <person name="Proctor R.H."/>
            <person name="McCormick S.P."/>
            <person name="Kim H.S."/>
            <person name="Cardoza R.E."/>
            <person name="Stanley A.M."/>
            <person name="Lindo L."/>
            <person name="Kelly A."/>
            <person name="Brown D.W."/>
            <person name="Lee T."/>
            <person name="Vaughan M.M."/>
            <person name="Alexander N.J."/>
            <person name="Busman M."/>
            <person name="Gutierrez S."/>
        </authorList>
    </citation>
    <scope>NUCLEOTIDE SEQUENCE [LARGE SCALE GENOMIC DNA]</scope>
    <source>
        <strain evidence="3 4">IBT 40837</strain>
    </source>
</reference>
<dbReference type="Pfam" id="PF01048">
    <property type="entry name" value="PNP_UDP_1"/>
    <property type="match status" value="1"/>
</dbReference>
<keyword evidence="4" id="KW-1185">Reference proteome</keyword>
<evidence type="ECO:0000256" key="1">
    <source>
        <dbReference type="SAM" id="MobiDB-lite"/>
    </source>
</evidence>
<dbReference type="SUPFAM" id="SSF53167">
    <property type="entry name" value="Purine and uridine phosphorylases"/>
    <property type="match status" value="1"/>
</dbReference>
<proteinExistence type="predicted"/>
<dbReference type="Gene3D" id="3.40.50.1580">
    <property type="entry name" value="Nucleoside phosphorylase domain"/>
    <property type="match status" value="1"/>
</dbReference>
<evidence type="ECO:0000313" key="3">
    <source>
        <dbReference type="EMBL" id="RFU77493.1"/>
    </source>
</evidence>
<dbReference type="AlphaFoldDB" id="A0A395NNL5"/>
<protein>
    <submittedName>
        <fullName evidence="3">Purine and uridine phosphorylase</fullName>
    </submittedName>
</protein>
<feature type="region of interest" description="Disordered" evidence="1">
    <location>
        <begin position="1"/>
        <end position="23"/>
    </location>
</feature>
<dbReference type="InterPro" id="IPR035994">
    <property type="entry name" value="Nucleoside_phosphorylase_sf"/>
</dbReference>
<comment type="caution">
    <text evidence="3">The sequence shown here is derived from an EMBL/GenBank/DDBJ whole genome shotgun (WGS) entry which is preliminary data.</text>
</comment>
<dbReference type="InterPro" id="IPR000845">
    <property type="entry name" value="Nucleoside_phosphorylase_d"/>
</dbReference>
<name>A0A395NNL5_TRIAR</name>
<dbReference type="InterPro" id="IPR053137">
    <property type="entry name" value="NLR-like"/>
</dbReference>
<dbReference type="GO" id="GO:0009116">
    <property type="term" value="P:nucleoside metabolic process"/>
    <property type="evidence" value="ECO:0007669"/>
    <property type="project" value="InterPro"/>
</dbReference>
<sequence>MSKRQREDGAEHESLNGKKARVGQPADLNHNDYTIGWICALPKEQTAAIAMLDERHPDLQSPVNDDSIYILGSMEGHNIVITCLPKGRCGTNPAATIATRMVSTFPSIKFGLVVGIGGGIPSKVRLGDVVVSAPIDQYPGVVQWDFGKAEDGGNFRRTGSLNSPPNALLIALAKLESDHELYGETKIPGFLDDMKRKWPKLNPKYFWNSFLKDPSRTPDAFSRDRVSGEIEQVENAATTVALNELPMRYPDVHYGLIASGNQVIKDAVARDRLDENLGGNVLCVEMEAAGIMNDFPCLVIRGICDYADSNKNKDWQEYAAAVAAACAKEVLSVLQVKAVEHMDSVKGT</sequence>
<dbReference type="STRING" id="490622.A0A395NNL5"/>
<feature type="compositionally biased region" description="Basic and acidic residues" evidence="1">
    <location>
        <begin position="1"/>
        <end position="16"/>
    </location>
</feature>
<accession>A0A395NNL5</accession>
<dbReference type="PANTHER" id="PTHR46082">
    <property type="entry name" value="ATP/GTP-BINDING PROTEIN-RELATED"/>
    <property type="match status" value="1"/>
</dbReference>
<dbReference type="Proteomes" id="UP000266272">
    <property type="component" value="Unassembled WGS sequence"/>
</dbReference>
<dbReference type="OrthoDB" id="20872at2759"/>